<evidence type="ECO:0000313" key="6">
    <source>
        <dbReference type="RefSeq" id="XP_010518140.1"/>
    </source>
</evidence>
<evidence type="ECO:0000313" key="5">
    <source>
        <dbReference type="Proteomes" id="UP000694864"/>
    </source>
</evidence>
<dbReference type="InterPro" id="IPR000528">
    <property type="entry name" value="Plant_nsLTP"/>
</dbReference>
<dbReference type="Gene3D" id="1.10.110.10">
    <property type="entry name" value="Plant lipid-transfer and hydrophobic proteins"/>
    <property type="match status" value="1"/>
</dbReference>
<organism evidence="5 6">
    <name type="scientific">Camelina sativa</name>
    <name type="common">False flax</name>
    <name type="synonym">Myagrum sativum</name>
    <dbReference type="NCBI Taxonomy" id="90675"/>
    <lineage>
        <taxon>Eukaryota</taxon>
        <taxon>Viridiplantae</taxon>
        <taxon>Streptophyta</taxon>
        <taxon>Embryophyta</taxon>
        <taxon>Tracheophyta</taxon>
        <taxon>Spermatophyta</taxon>
        <taxon>Magnoliopsida</taxon>
        <taxon>eudicotyledons</taxon>
        <taxon>Gunneridae</taxon>
        <taxon>Pentapetalae</taxon>
        <taxon>rosids</taxon>
        <taxon>malvids</taxon>
        <taxon>Brassicales</taxon>
        <taxon>Brassicaceae</taxon>
        <taxon>Camelineae</taxon>
        <taxon>Camelina</taxon>
    </lineage>
</organism>
<dbReference type="PANTHER" id="PTHR33076">
    <property type="entry name" value="NON-SPECIFIC LIPID-TRANSFER PROTEIN 2-RELATED"/>
    <property type="match status" value="1"/>
</dbReference>
<feature type="chain" id="PRO_5046332218" description="Non-specific lipid-transfer protein" evidence="3">
    <location>
        <begin position="28"/>
        <end position="121"/>
    </location>
</feature>
<sequence length="121" mass="13161">MSRSVLIACVIAITIFTLPLNIQTVNSLTPCEVALNDVKPCLTYLWAPPEAKPSPDCCRGVSKVNSSVKTFDQRRDMCICLSTVAAMTTADPYKFDHLPKLCGITLFAPIGPKLDCNSIKV</sequence>
<dbReference type="InterPro" id="IPR036312">
    <property type="entry name" value="Bifun_inhib/LTP/seed_sf"/>
</dbReference>
<dbReference type="RefSeq" id="XP_010518140.1">
    <property type="nucleotide sequence ID" value="XM_010519838.1"/>
</dbReference>
<feature type="signal peptide" evidence="3">
    <location>
        <begin position="1"/>
        <end position="27"/>
    </location>
</feature>
<keyword evidence="2" id="KW-0813">Transport</keyword>
<gene>
    <name evidence="6" type="primary">LOC104793482</name>
</gene>
<evidence type="ECO:0000256" key="3">
    <source>
        <dbReference type="SAM" id="SignalP"/>
    </source>
</evidence>
<dbReference type="GeneID" id="104793482"/>
<comment type="similarity">
    <text evidence="1 2">Belongs to the plant LTP family.</text>
</comment>
<dbReference type="SUPFAM" id="SSF47699">
    <property type="entry name" value="Bifunctional inhibitor/lipid-transfer protein/seed storage 2S albumin"/>
    <property type="match status" value="1"/>
</dbReference>
<evidence type="ECO:0000256" key="2">
    <source>
        <dbReference type="RuleBase" id="RU000628"/>
    </source>
</evidence>
<comment type="function">
    <text evidence="2">Plant non-specific lipid-transfer proteins transfer phospholipids as well as galactolipids across membranes. May play a role in wax or cutin deposition in the cell walls of expanding epidermal cells and certain secretory tissues.</text>
</comment>
<keyword evidence="2" id="KW-0446">Lipid-binding</keyword>
<keyword evidence="3" id="KW-0732">Signal</keyword>
<reference evidence="5" key="1">
    <citation type="journal article" date="2014" name="Nat. Commun.">
        <title>The emerging biofuel crop Camelina sativa retains a highly undifferentiated hexaploid genome structure.</title>
        <authorList>
            <person name="Kagale S."/>
            <person name="Koh C."/>
            <person name="Nixon J."/>
            <person name="Bollina V."/>
            <person name="Clarke W.E."/>
            <person name="Tuteja R."/>
            <person name="Spillane C."/>
            <person name="Robinson S.J."/>
            <person name="Links M.G."/>
            <person name="Clarke C."/>
            <person name="Higgins E.E."/>
            <person name="Huebert T."/>
            <person name="Sharpe A.G."/>
            <person name="Parkin I.A."/>
        </authorList>
    </citation>
    <scope>NUCLEOTIDE SEQUENCE [LARGE SCALE GENOMIC DNA]</scope>
    <source>
        <strain evidence="5">cv. DH55</strain>
    </source>
</reference>
<dbReference type="Pfam" id="PF00234">
    <property type="entry name" value="Tryp_alpha_amyl"/>
    <property type="match status" value="1"/>
</dbReference>
<dbReference type="PRINTS" id="PR00382">
    <property type="entry name" value="LIPIDTRNSFER"/>
</dbReference>
<dbReference type="CDD" id="cd01960">
    <property type="entry name" value="nsLTP1"/>
    <property type="match status" value="1"/>
</dbReference>
<dbReference type="Proteomes" id="UP000694864">
    <property type="component" value="Chromosome 1"/>
</dbReference>
<feature type="domain" description="Bifunctional inhibitor/plant lipid transfer protein/seed storage helical" evidence="4">
    <location>
        <begin position="31"/>
        <end position="116"/>
    </location>
</feature>
<dbReference type="InterPro" id="IPR016140">
    <property type="entry name" value="Bifunc_inhib/LTP/seed_store"/>
</dbReference>
<proteinExistence type="inferred from homology"/>
<reference evidence="6" key="2">
    <citation type="submission" date="2025-08" db="UniProtKB">
        <authorList>
            <consortium name="RefSeq"/>
        </authorList>
    </citation>
    <scope>IDENTIFICATION</scope>
    <source>
        <tissue evidence="6">Leaf</tissue>
    </source>
</reference>
<dbReference type="SMART" id="SM00499">
    <property type="entry name" value="AAI"/>
    <property type="match status" value="1"/>
</dbReference>
<keyword evidence="5" id="KW-1185">Reference proteome</keyword>
<accession>A0ABM0ZN83</accession>
<evidence type="ECO:0000259" key="4">
    <source>
        <dbReference type="SMART" id="SM00499"/>
    </source>
</evidence>
<protein>
    <recommendedName>
        <fullName evidence="2">Non-specific lipid-transfer protein</fullName>
    </recommendedName>
</protein>
<name>A0ABM0ZN83_CAMSA</name>
<evidence type="ECO:0000256" key="1">
    <source>
        <dbReference type="ARBA" id="ARBA00009748"/>
    </source>
</evidence>